<dbReference type="OMA" id="KASCHEI"/>
<dbReference type="RefSeq" id="XP_024678776.1">
    <property type="nucleotide sequence ID" value="XM_024821592.1"/>
</dbReference>
<dbReference type="AlphaFoldDB" id="A0A2I1BXW5"/>
<dbReference type="Proteomes" id="UP000234474">
    <property type="component" value="Unassembled WGS sequence"/>
</dbReference>
<proteinExistence type="predicted"/>
<protein>
    <submittedName>
        <fullName evidence="1">Uncharacterized protein</fullName>
    </submittedName>
</protein>
<accession>A0A2I1BXW5</accession>
<organism evidence="1 2">
    <name type="scientific">Aspergillus novofumigatus (strain IBT 16806)</name>
    <dbReference type="NCBI Taxonomy" id="1392255"/>
    <lineage>
        <taxon>Eukaryota</taxon>
        <taxon>Fungi</taxon>
        <taxon>Dikarya</taxon>
        <taxon>Ascomycota</taxon>
        <taxon>Pezizomycotina</taxon>
        <taxon>Eurotiomycetes</taxon>
        <taxon>Eurotiomycetidae</taxon>
        <taxon>Eurotiales</taxon>
        <taxon>Aspergillaceae</taxon>
        <taxon>Aspergillus</taxon>
        <taxon>Aspergillus subgen. Fumigati</taxon>
    </lineage>
</organism>
<dbReference type="OrthoDB" id="1577640at2759"/>
<reference evidence="2" key="1">
    <citation type="journal article" date="2018" name="Proc. Natl. Acad. Sci. U.S.A.">
        <title>Linking secondary metabolites to gene clusters through genome sequencing of six diverse Aspergillus species.</title>
        <authorList>
            <person name="Kaerboelling I."/>
            <person name="Vesth T.C."/>
            <person name="Frisvad J.C."/>
            <person name="Nybo J.L."/>
            <person name="Theobald S."/>
            <person name="Kuo A."/>
            <person name="Bowyer P."/>
            <person name="Matsuda Y."/>
            <person name="Mondo S."/>
            <person name="Lyhne E.K."/>
            <person name="Kogle M.E."/>
            <person name="Clum A."/>
            <person name="Lipzen A."/>
            <person name="Salamov A."/>
            <person name="Ngan C.Y."/>
            <person name="Daum C."/>
            <person name="Chiniquy J."/>
            <person name="Barry K."/>
            <person name="LaButti K."/>
            <person name="Haridas S."/>
            <person name="Simmons B.A."/>
            <person name="Magnuson J.K."/>
            <person name="Mortensen U.H."/>
            <person name="Larsen T.O."/>
            <person name="Grigoriev I.V."/>
            <person name="Baker S.E."/>
            <person name="Andersen M.R."/>
        </authorList>
    </citation>
    <scope>NUCLEOTIDE SEQUENCE [LARGE SCALE GENOMIC DNA]</scope>
    <source>
        <strain evidence="2">IBT 16806</strain>
    </source>
</reference>
<evidence type="ECO:0000313" key="2">
    <source>
        <dbReference type="Proteomes" id="UP000234474"/>
    </source>
</evidence>
<name>A0A2I1BXW5_ASPN1</name>
<dbReference type="VEuPathDB" id="FungiDB:P174DRAFT_290739"/>
<dbReference type="EMBL" id="MSZS01000008">
    <property type="protein sequence ID" value="PKX90181.1"/>
    <property type="molecule type" value="Genomic_DNA"/>
</dbReference>
<gene>
    <name evidence="1" type="ORF">P174DRAFT_290739</name>
</gene>
<evidence type="ECO:0000313" key="1">
    <source>
        <dbReference type="EMBL" id="PKX90181.1"/>
    </source>
</evidence>
<keyword evidence="2" id="KW-1185">Reference proteome</keyword>
<dbReference type="GeneID" id="36528918"/>
<comment type="caution">
    <text evidence="1">The sequence shown here is derived from an EMBL/GenBank/DDBJ whole genome shotgun (WGS) entry which is preliminary data.</text>
</comment>
<sequence length="171" mass="19118">MDPLLIAGSSTALKASCHEIISFTSGILRDDVPDGDMTISNAGHDLSRICLVLDEIIPTWRAHSSILMTHPSASFGMWTCMQTNLDNIRVTLQRLRQELEPIVKGGQKKRSLFKVYAKAWILGLHSSAIIAYRGRLEPHRKALRVGATMMNMYVFSWQRSLNMVGMGADFI</sequence>